<feature type="region of interest" description="Disordered" evidence="1">
    <location>
        <begin position="1"/>
        <end position="122"/>
    </location>
</feature>
<protein>
    <submittedName>
        <fullName evidence="2">Uncharacterized protein</fullName>
    </submittedName>
</protein>
<comment type="caution">
    <text evidence="2">The sequence shown here is derived from an EMBL/GenBank/DDBJ whole genome shotgun (WGS) entry which is preliminary data.</text>
</comment>
<feature type="compositionally biased region" description="Basic and acidic residues" evidence="1">
    <location>
        <begin position="69"/>
        <end position="78"/>
    </location>
</feature>
<sequence length="122" mass="13639">MISPSPRTISASIVIPPTRPCSPIQTARISHPSYHSLTPAHNPHNSPTPPSAAHTISIPTPPTNNTRRRINEWQRNEKAAQIPMERGRELHTPRRCGTSMQSERRRTSNYGRGIFNTVKTST</sequence>
<proteinExistence type="predicted"/>
<gene>
    <name evidence="2" type="ORF">BDN71DRAFT_329553</name>
</gene>
<name>A0A9P5ZN70_PLEER</name>
<dbReference type="EMBL" id="MU154674">
    <property type="protein sequence ID" value="KAF9489359.1"/>
    <property type="molecule type" value="Genomic_DNA"/>
</dbReference>
<evidence type="ECO:0000256" key="1">
    <source>
        <dbReference type="SAM" id="MobiDB-lite"/>
    </source>
</evidence>
<dbReference type="AlphaFoldDB" id="A0A9P5ZN70"/>
<evidence type="ECO:0000313" key="3">
    <source>
        <dbReference type="Proteomes" id="UP000807025"/>
    </source>
</evidence>
<feature type="compositionally biased region" description="Polar residues" evidence="1">
    <location>
        <begin position="1"/>
        <end position="11"/>
    </location>
</feature>
<feature type="compositionally biased region" description="Polar residues" evidence="1">
    <location>
        <begin position="23"/>
        <end position="36"/>
    </location>
</feature>
<keyword evidence="3" id="KW-1185">Reference proteome</keyword>
<reference evidence="2" key="1">
    <citation type="submission" date="2020-11" db="EMBL/GenBank/DDBJ databases">
        <authorList>
            <consortium name="DOE Joint Genome Institute"/>
            <person name="Ahrendt S."/>
            <person name="Riley R."/>
            <person name="Andreopoulos W."/>
            <person name="Labutti K."/>
            <person name="Pangilinan J."/>
            <person name="Ruiz-Duenas F.J."/>
            <person name="Barrasa J.M."/>
            <person name="Sanchez-Garcia M."/>
            <person name="Camarero S."/>
            <person name="Miyauchi S."/>
            <person name="Serrano A."/>
            <person name="Linde D."/>
            <person name="Babiker R."/>
            <person name="Drula E."/>
            <person name="Ayuso-Fernandez I."/>
            <person name="Pacheco R."/>
            <person name="Padilla G."/>
            <person name="Ferreira P."/>
            <person name="Barriuso J."/>
            <person name="Kellner H."/>
            <person name="Castanera R."/>
            <person name="Alfaro M."/>
            <person name="Ramirez L."/>
            <person name="Pisabarro A.G."/>
            <person name="Kuo A."/>
            <person name="Tritt A."/>
            <person name="Lipzen A."/>
            <person name="He G."/>
            <person name="Yan M."/>
            <person name="Ng V."/>
            <person name="Cullen D."/>
            <person name="Martin F."/>
            <person name="Rosso M.-N."/>
            <person name="Henrissat B."/>
            <person name="Hibbett D."/>
            <person name="Martinez A.T."/>
            <person name="Grigoriev I.V."/>
        </authorList>
    </citation>
    <scope>NUCLEOTIDE SEQUENCE</scope>
    <source>
        <strain evidence="2">ATCC 90797</strain>
    </source>
</reference>
<accession>A0A9P5ZN70</accession>
<organism evidence="2 3">
    <name type="scientific">Pleurotus eryngii</name>
    <name type="common">Boletus of the steppes</name>
    <dbReference type="NCBI Taxonomy" id="5323"/>
    <lineage>
        <taxon>Eukaryota</taxon>
        <taxon>Fungi</taxon>
        <taxon>Dikarya</taxon>
        <taxon>Basidiomycota</taxon>
        <taxon>Agaricomycotina</taxon>
        <taxon>Agaricomycetes</taxon>
        <taxon>Agaricomycetidae</taxon>
        <taxon>Agaricales</taxon>
        <taxon>Pleurotineae</taxon>
        <taxon>Pleurotaceae</taxon>
        <taxon>Pleurotus</taxon>
    </lineage>
</organism>
<dbReference type="Proteomes" id="UP000807025">
    <property type="component" value="Unassembled WGS sequence"/>
</dbReference>
<evidence type="ECO:0000313" key="2">
    <source>
        <dbReference type="EMBL" id="KAF9489359.1"/>
    </source>
</evidence>